<feature type="compositionally biased region" description="Basic and acidic residues" evidence="2">
    <location>
        <begin position="258"/>
        <end position="268"/>
    </location>
</feature>
<dbReference type="SUPFAM" id="SSF48371">
    <property type="entry name" value="ARM repeat"/>
    <property type="match status" value="1"/>
</dbReference>
<dbReference type="Pfam" id="PF02985">
    <property type="entry name" value="HEAT"/>
    <property type="match status" value="1"/>
</dbReference>
<dbReference type="eggNOG" id="ENOG502QSBS">
    <property type="taxonomic scope" value="Eukaryota"/>
</dbReference>
<comment type="caution">
    <text evidence="3">The sequence shown here is derived from an EMBL/GenBank/DDBJ whole genome shotgun (WGS) entry which is preliminary data.</text>
</comment>
<dbReference type="InterPro" id="IPR011989">
    <property type="entry name" value="ARM-like"/>
</dbReference>
<feature type="region of interest" description="Disordered" evidence="2">
    <location>
        <begin position="220"/>
        <end position="404"/>
    </location>
</feature>
<name>K0R122_THAOC</name>
<protein>
    <submittedName>
        <fullName evidence="3">Uncharacterized protein</fullName>
    </submittedName>
</protein>
<feature type="compositionally biased region" description="Gly residues" evidence="2">
    <location>
        <begin position="347"/>
        <end position="358"/>
    </location>
</feature>
<feature type="compositionally biased region" description="Basic and acidic residues" evidence="2">
    <location>
        <begin position="199"/>
        <end position="208"/>
    </location>
</feature>
<dbReference type="InterPro" id="IPR016024">
    <property type="entry name" value="ARM-type_fold"/>
</dbReference>
<keyword evidence="4" id="KW-1185">Reference proteome</keyword>
<reference evidence="3 4" key="1">
    <citation type="journal article" date="2012" name="Genome Biol.">
        <title>Genome and low-iron response of an oceanic diatom adapted to chronic iron limitation.</title>
        <authorList>
            <person name="Lommer M."/>
            <person name="Specht M."/>
            <person name="Roy A.S."/>
            <person name="Kraemer L."/>
            <person name="Andreson R."/>
            <person name="Gutowska M.A."/>
            <person name="Wolf J."/>
            <person name="Bergner S.V."/>
            <person name="Schilhabel M.B."/>
            <person name="Klostermeier U.C."/>
            <person name="Beiko R.G."/>
            <person name="Rosenstiel P."/>
            <person name="Hippler M."/>
            <person name="Laroche J."/>
        </authorList>
    </citation>
    <scope>NUCLEOTIDE SEQUENCE [LARGE SCALE GENOMIC DNA]</scope>
    <source>
        <strain evidence="3 4">CCMP1005</strain>
    </source>
</reference>
<gene>
    <name evidence="3" type="ORF">THAOC_35909</name>
</gene>
<feature type="compositionally biased region" description="Low complexity" evidence="2">
    <location>
        <begin position="336"/>
        <end position="346"/>
    </location>
</feature>
<dbReference type="AlphaFoldDB" id="K0R122"/>
<evidence type="ECO:0000256" key="1">
    <source>
        <dbReference type="ARBA" id="ARBA00022737"/>
    </source>
</evidence>
<dbReference type="Proteomes" id="UP000266841">
    <property type="component" value="Unassembled WGS sequence"/>
</dbReference>
<dbReference type="Gene3D" id="1.25.10.10">
    <property type="entry name" value="Leucine-rich Repeat Variant"/>
    <property type="match status" value="1"/>
</dbReference>
<feature type="compositionally biased region" description="Basic residues" evidence="2">
    <location>
        <begin position="136"/>
        <end position="148"/>
    </location>
</feature>
<feature type="non-terminal residue" evidence="3">
    <location>
        <position position="1"/>
    </location>
</feature>
<feature type="compositionally biased region" description="Basic and acidic residues" evidence="2">
    <location>
        <begin position="152"/>
        <end position="167"/>
    </location>
</feature>
<accession>K0R122</accession>
<proteinExistence type="predicted"/>
<dbReference type="InterPro" id="IPR000357">
    <property type="entry name" value="HEAT"/>
</dbReference>
<feature type="region of interest" description="Disordered" evidence="2">
    <location>
        <begin position="135"/>
        <end position="208"/>
    </location>
</feature>
<feature type="compositionally biased region" description="Low complexity" evidence="2">
    <location>
        <begin position="287"/>
        <end position="309"/>
    </location>
</feature>
<dbReference type="EMBL" id="AGNL01048488">
    <property type="protein sequence ID" value="EJK45475.1"/>
    <property type="molecule type" value="Genomic_DNA"/>
</dbReference>
<organism evidence="3 4">
    <name type="scientific">Thalassiosira oceanica</name>
    <name type="common">Marine diatom</name>
    <dbReference type="NCBI Taxonomy" id="159749"/>
    <lineage>
        <taxon>Eukaryota</taxon>
        <taxon>Sar</taxon>
        <taxon>Stramenopiles</taxon>
        <taxon>Ochrophyta</taxon>
        <taxon>Bacillariophyta</taxon>
        <taxon>Coscinodiscophyceae</taxon>
        <taxon>Thalassiosirophycidae</taxon>
        <taxon>Thalassiosirales</taxon>
        <taxon>Thalassiosiraceae</taxon>
        <taxon>Thalassiosira</taxon>
    </lineage>
</organism>
<keyword evidence="1" id="KW-0677">Repeat</keyword>
<sequence>SADDGDSRSAGGGVRGGGGMGAVARNAAPICRYYARACDADNHAVREAGCQGIAELARKVGGHPVYAGYLSPHVGALLQALIMCFHDESWPVRDEACLACGTFCLAYPEECEPELGTLFERWTEQLTDQIWSVRGGRGRGARGRRGGVRARPVREGPVRSPEGRAGREGPAGHVPRGLREPPERHRRAHEPAAVQLRQPRPEAAEGRRGADRLLELRREQAQGAVGGDGRVRLPAKGALRAVPRPGLDRARGRRRDGRHAAAADDGARRRLPAVSLSPERRPEDDALAPAPADRGGARQAPVQGAVPRPVRGPPGQEPRREERDVAAFGPRGGAVRRGPGVADRPGGVPGQARGGGDGRGFRLRQGHGGEAEGEGSGRRGWQVPRRSRGDVPFPLCPPDDRLGS</sequence>
<evidence type="ECO:0000256" key="2">
    <source>
        <dbReference type="SAM" id="MobiDB-lite"/>
    </source>
</evidence>
<evidence type="ECO:0000313" key="4">
    <source>
        <dbReference type="Proteomes" id="UP000266841"/>
    </source>
</evidence>
<dbReference type="OrthoDB" id="414039at2759"/>
<evidence type="ECO:0000313" key="3">
    <source>
        <dbReference type="EMBL" id="EJK45475.1"/>
    </source>
</evidence>